<dbReference type="Pfam" id="PF14280">
    <property type="entry name" value="DUF4365"/>
    <property type="match status" value="1"/>
</dbReference>
<sequence length="137" mass="15764">MAFDDEPIIDRNSEISEKSITEVKNCFSRRNGFVSHIIDGTDDYGVDIDCHVINDGKAKSFQFPIQVKSSDCFQEKEIDGSKYKTLNFRTSRLGYLIKFKPQVGIIVVYDDSENNCYYEFAFKVITKFDNKKIMISG</sequence>
<dbReference type="InterPro" id="IPR025375">
    <property type="entry name" value="DUF4365"/>
</dbReference>
<keyword evidence="3" id="KW-1185">Reference proteome</keyword>
<dbReference type="EMBL" id="JAAGVY010000032">
    <property type="protein sequence ID" value="NEN24735.1"/>
    <property type="molecule type" value="Genomic_DNA"/>
</dbReference>
<feature type="domain" description="DUF4365" evidence="1">
    <location>
        <begin position="18"/>
        <end position="121"/>
    </location>
</feature>
<comment type="caution">
    <text evidence="2">The sequence shown here is derived from an EMBL/GenBank/DDBJ whole genome shotgun (WGS) entry which is preliminary data.</text>
</comment>
<protein>
    <submittedName>
        <fullName evidence="2">DUF4365 domain-containing protein</fullName>
    </submittedName>
</protein>
<name>A0A7K3WVV9_9FLAO</name>
<evidence type="ECO:0000313" key="3">
    <source>
        <dbReference type="Proteomes" id="UP000486602"/>
    </source>
</evidence>
<evidence type="ECO:0000313" key="2">
    <source>
        <dbReference type="EMBL" id="NEN24735.1"/>
    </source>
</evidence>
<dbReference type="RefSeq" id="WP_163286130.1">
    <property type="nucleotide sequence ID" value="NZ_JAAGVY010000032.1"/>
</dbReference>
<organism evidence="2 3">
    <name type="scientific">Cryomorpha ignava</name>
    <dbReference type="NCBI Taxonomy" id="101383"/>
    <lineage>
        <taxon>Bacteria</taxon>
        <taxon>Pseudomonadati</taxon>
        <taxon>Bacteroidota</taxon>
        <taxon>Flavobacteriia</taxon>
        <taxon>Flavobacteriales</taxon>
        <taxon>Cryomorphaceae</taxon>
        <taxon>Cryomorpha</taxon>
    </lineage>
</organism>
<gene>
    <name evidence="2" type="ORF">G3O08_14615</name>
</gene>
<accession>A0A7K3WVV9</accession>
<reference evidence="2 3" key="1">
    <citation type="submission" date="2020-02" db="EMBL/GenBank/DDBJ databases">
        <title>Out from the shadows clarifying the taxonomy of the family Cryomorphaceae and related taxa by utilizing the GTDB taxonomic framework.</title>
        <authorList>
            <person name="Bowman J.P."/>
        </authorList>
    </citation>
    <scope>NUCLEOTIDE SEQUENCE [LARGE SCALE GENOMIC DNA]</scope>
    <source>
        <strain evidence="2 3">QSSC 1-22</strain>
    </source>
</reference>
<evidence type="ECO:0000259" key="1">
    <source>
        <dbReference type="Pfam" id="PF14280"/>
    </source>
</evidence>
<dbReference type="AlphaFoldDB" id="A0A7K3WVV9"/>
<dbReference type="Proteomes" id="UP000486602">
    <property type="component" value="Unassembled WGS sequence"/>
</dbReference>
<proteinExistence type="predicted"/>